<organism evidence="1 2">
    <name type="scientific">Russula earlei</name>
    <dbReference type="NCBI Taxonomy" id="71964"/>
    <lineage>
        <taxon>Eukaryota</taxon>
        <taxon>Fungi</taxon>
        <taxon>Dikarya</taxon>
        <taxon>Basidiomycota</taxon>
        <taxon>Agaricomycotina</taxon>
        <taxon>Agaricomycetes</taxon>
        <taxon>Russulales</taxon>
        <taxon>Russulaceae</taxon>
        <taxon>Russula</taxon>
    </lineage>
</organism>
<comment type="caution">
    <text evidence="1">The sequence shown here is derived from an EMBL/GenBank/DDBJ whole genome shotgun (WGS) entry which is preliminary data.</text>
</comment>
<accession>A0ACC0TV83</accession>
<dbReference type="EMBL" id="JAGFNK010000469">
    <property type="protein sequence ID" value="KAI9449838.1"/>
    <property type="molecule type" value="Genomic_DNA"/>
</dbReference>
<feature type="non-terminal residue" evidence="1">
    <location>
        <position position="73"/>
    </location>
</feature>
<keyword evidence="2" id="KW-1185">Reference proteome</keyword>
<evidence type="ECO:0000313" key="2">
    <source>
        <dbReference type="Proteomes" id="UP001207468"/>
    </source>
</evidence>
<evidence type="ECO:0000313" key="1">
    <source>
        <dbReference type="EMBL" id="KAI9449838.1"/>
    </source>
</evidence>
<dbReference type="Proteomes" id="UP001207468">
    <property type="component" value="Unassembled WGS sequence"/>
</dbReference>
<proteinExistence type="predicted"/>
<protein>
    <submittedName>
        <fullName evidence="1">Uncharacterized protein</fullName>
    </submittedName>
</protein>
<feature type="non-terminal residue" evidence="1">
    <location>
        <position position="1"/>
    </location>
</feature>
<reference evidence="1" key="1">
    <citation type="submission" date="2021-03" db="EMBL/GenBank/DDBJ databases">
        <title>Evolutionary priming and transition to the ectomycorrhizal habit in an iconic lineage of mushroom-forming fungi: is preadaptation a requirement?</title>
        <authorList>
            <consortium name="DOE Joint Genome Institute"/>
            <person name="Looney B.P."/>
            <person name="Miyauchi S."/>
            <person name="Morin E."/>
            <person name="Drula E."/>
            <person name="Courty P.E."/>
            <person name="Chicoki N."/>
            <person name="Fauchery L."/>
            <person name="Kohler A."/>
            <person name="Kuo A."/>
            <person name="LaButti K."/>
            <person name="Pangilinan J."/>
            <person name="Lipzen A."/>
            <person name="Riley R."/>
            <person name="Andreopoulos W."/>
            <person name="He G."/>
            <person name="Johnson J."/>
            <person name="Barry K.W."/>
            <person name="Grigoriev I.V."/>
            <person name="Nagy L."/>
            <person name="Hibbett D."/>
            <person name="Henrissat B."/>
            <person name="Matheny P.B."/>
            <person name="Labbe J."/>
            <person name="Martin A.F."/>
        </authorList>
    </citation>
    <scope>NUCLEOTIDE SEQUENCE</scope>
    <source>
        <strain evidence="1">BPL698</strain>
    </source>
</reference>
<gene>
    <name evidence="1" type="ORF">F5148DRAFT_966004</name>
</gene>
<sequence length="73" mass="8623">FLYNTMHATQKIGIYWKNILNYKECEYCTTCNVTESMEHILVHCNAMPTSTIWELAGELWPHNPQHWLILQIG</sequence>
<name>A0ACC0TV83_9AGAM</name>